<evidence type="ECO:0000259" key="1">
    <source>
        <dbReference type="Pfam" id="PF16013"/>
    </source>
</evidence>
<organism evidence="2 3">
    <name type="scientific">Laodelphax striatellus</name>
    <name type="common">Small brown planthopper</name>
    <name type="synonym">Delphax striatella</name>
    <dbReference type="NCBI Taxonomy" id="195883"/>
    <lineage>
        <taxon>Eukaryota</taxon>
        <taxon>Metazoa</taxon>
        <taxon>Ecdysozoa</taxon>
        <taxon>Arthropoda</taxon>
        <taxon>Hexapoda</taxon>
        <taxon>Insecta</taxon>
        <taxon>Pterygota</taxon>
        <taxon>Neoptera</taxon>
        <taxon>Paraneoptera</taxon>
        <taxon>Hemiptera</taxon>
        <taxon>Auchenorrhyncha</taxon>
        <taxon>Fulgoroidea</taxon>
        <taxon>Delphacidae</taxon>
        <taxon>Criomorphinae</taxon>
        <taxon>Laodelphax</taxon>
    </lineage>
</organism>
<dbReference type="PANTHER" id="PTHR21115:SF0">
    <property type="entry name" value="GH06117P-RELATED"/>
    <property type="match status" value="1"/>
</dbReference>
<name>A0A482XER5_LAOST</name>
<evidence type="ECO:0000313" key="3">
    <source>
        <dbReference type="Proteomes" id="UP000291343"/>
    </source>
</evidence>
<dbReference type="Pfam" id="PF16013">
    <property type="entry name" value="DUF4781"/>
    <property type="match status" value="1"/>
</dbReference>
<proteinExistence type="predicted"/>
<dbReference type="InterPro" id="IPR031962">
    <property type="entry name" value="DUF4781"/>
</dbReference>
<dbReference type="STRING" id="195883.A0A482XER5"/>
<evidence type="ECO:0000313" key="2">
    <source>
        <dbReference type="EMBL" id="RZF44192.1"/>
    </source>
</evidence>
<gene>
    <name evidence="2" type="ORF">LSTR_LSTR003832</name>
</gene>
<protein>
    <recommendedName>
        <fullName evidence="1">DUF4781 domain-containing protein</fullName>
    </recommendedName>
</protein>
<dbReference type="InParanoid" id="A0A482XER5"/>
<feature type="domain" description="DUF4781" evidence="1">
    <location>
        <begin position="151"/>
        <end position="402"/>
    </location>
</feature>
<reference evidence="2 3" key="1">
    <citation type="journal article" date="2017" name="Gigascience">
        <title>Genome sequence of the small brown planthopper, Laodelphax striatellus.</title>
        <authorList>
            <person name="Zhu J."/>
            <person name="Jiang F."/>
            <person name="Wang X."/>
            <person name="Yang P."/>
            <person name="Bao Y."/>
            <person name="Zhao W."/>
            <person name="Wang W."/>
            <person name="Lu H."/>
            <person name="Wang Q."/>
            <person name="Cui N."/>
            <person name="Li J."/>
            <person name="Chen X."/>
            <person name="Luo L."/>
            <person name="Yu J."/>
            <person name="Kang L."/>
            <person name="Cui F."/>
        </authorList>
    </citation>
    <scope>NUCLEOTIDE SEQUENCE [LARGE SCALE GENOMIC DNA]</scope>
    <source>
        <strain evidence="2">Lst14</strain>
    </source>
</reference>
<dbReference type="PANTHER" id="PTHR21115">
    <property type="entry name" value="GH06117P-RELATED"/>
    <property type="match status" value="1"/>
</dbReference>
<keyword evidence="3" id="KW-1185">Reference proteome</keyword>
<sequence>MDLDGCFTPFLFRINKFVRKKNRNLQKLTPFHDDQITEDTMNLLDISIPPDQDWKKRARKYQQNQYNSLGDRYWDIVPDDLLHRKIGFALYGIPTEIEDSNLNYSEEKNKHIDKLKNYIISVREDNSSNVTHLASIFIYVHSKEGDNVAVVFRFLKNANENLDDFLFVDSNCRTYKCWNDYLKNNELPRCTMCYPVNGFYTASNGFVDVGFCKSPASEISRNILTGLDITSSMLGLGATGVSLASFAIPIAAPFVWGATATIIASGAYDLGRGVNRLVDIGVHKESLSLKNPKSRKVWLDVLTSTVGIASVGVTKGLSVMRAGQVVSKGEAVAMRIINISSLAFSGISGVNSLITVVVKFLDGTLEMSDILQFSSACYFFLNALLSLDLANRMIEEIASSDDISNLFFSTNNSDFSVVKSITQFFDSNSYEILRRLVLGSIINFMPNINLSDLEMIAKRISGLIDAHSSGMQWKKFAVEMIAISEFIWKSFGKEILHAIDKLRELFDAEDWKSVFTTSAQNHFLDSNLDVARQLCLAAQKAMKHCTGRDTDDAAMKKILTLASVFNSKYPADCSIEFLNMTKFVCDCVAEEFDEIMSKYFYLRDEEQAKSSDFDNEAFNKNYGIEENGDLRSHFIEIAIKRLSTEERMKKMMDDYTQLSKMCDHPKNELPSMETSMSYHYMYSEPLGQFKFSDGHYWKKMNEITGLDFTTENATMLKEKGIILIRPKIENNSIKAIIFYSTKVNGCMMGIITVIKSSSQTIVE</sequence>
<accession>A0A482XER5</accession>
<comment type="caution">
    <text evidence="2">The sequence shown here is derived from an EMBL/GenBank/DDBJ whole genome shotgun (WGS) entry which is preliminary data.</text>
</comment>
<dbReference type="EMBL" id="QKKF02011224">
    <property type="protein sequence ID" value="RZF44192.1"/>
    <property type="molecule type" value="Genomic_DNA"/>
</dbReference>
<dbReference type="Proteomes" id="UP000291343">
    <property type="component" value="Unassembled WGS sequence"/>
</dbReference>
<dbReference type="AlphaFoldDB" id="A0A482XER5"/>
<dbReference type="OrthoDB" id="6598023at2759"/>